<feature type="transmembrane region" description="Helical" evidence="1">
    <location>
        <begin position="189"/>
        <end position="208"/>
    </location>
</feature>
<evidence type="ECO:0000313" key="3">
    <source>
        <dbReference type="Proteomes" id="UP000677082"/>
    </source>
</evidence>
<feature type="transmembrane region" description="Helical" evidence="1">
    <location>
        <begin position="164"/>
        <end position="183"/>
    </location>
</feature>
<keyword evidence="1" id="KW-0472">Membrane</keyword>
<dbReference type="Proteomes" id="UP000677082">
    <property type="component" value="Unassembled WGS sequence"/>
</dbReference>
<dbReference type="AlphaFoldDB" id="A0A919T8Z0"/>
<keyword evidence="3" id="KW-1185">Reference proteome</keyword>
<dbReference type="EMBL" id="BOQN01000033">
    <property type="protein sequence ID" value="GIM90642.1"/>
    <property type="molecule type" value="Genomic_DNA"/>
</dbReference>
<organism evidence="2 3">
    <name type="scientific">Paractinoplanes toevensis</name>
    <dbReference type="NCBI Taxonomy" id="571911"/>
    <lineage>
        <taxon>Bacteria</taxon>
        <taxon>Bacillati</taxon>
        <taxon>Actinomycetota</taxon>
        <taxon>Actinomycetes</taxon>
        <taxon>Micromonosporales</taxon>
        <taxon>Micromonosporaceae</taxon>
        <taxon>Paractinoplanes</taxon>
    </lineage>
</organism>
<feature type="transmembrane region" description="Helical" evidence="1">
    <location>
        <begin position="107"/>
        <end position="128"/>
    </location>
</feature>
<dbReference type="RefSeq" id="WP_213006572.1">
    <property type="nucleotide sequence ID" value="NZ_BOQN01000033.1"/>
</dbReference>
<reference evidence="2 3" key="1">
    <citation type="submission" date="2021-03" db="EMBL/GenBank/DDBJ databases">
        <title>Whole genome shotgun sequence of Actinoplanes toevensis NBRC 105298.</title>
        <authorList>
            <person name="Komaki H."/>
            <person name="Tamura T."/>
        </authorList>
    </citation>
    <scope>NUCLEOTIDE SEQUENCE [LARGE SCALE GENOMIC DNA]</scope>
    <source>
        <strain evidence="2 3">NBRC 105298</strain>
    </source>
</reference>
<keyword evidence="1" id="KW-1133">Transmembrane helix</keyword>
<proteinExistence type="predicted"/>
<name>A0A919T8Z0_9ACTN</name>
<comment type="caution">
    <text evidence="2">The sequence shown here is derived from an EMBL/GenBank/DDBJ whole genome shotgun (WGS) entry which is preliminary data.</text>
</comment>
<evidence type="ECO:0000256" key="1">
    <source>
        <dbReference type="SAM" id="Phobius"/>
    </source>
</evidence>
<protein>
    <submittedName>
        <fullName evidence="2">Uncharacterized protein</fullName>
    </submittedName>
</protein>
<feature type="transmembrane region" description="Helical" evidence="1">
    <location>
        <begin position="228"/>
        <end position="244"/>
    </location>
</feature>
<feature type="transmembrane region" description="Helical" evidence="1">
    <location>
        <begin position="134"/>
        <end position="152"/>
    </location>
</feature>
<sequence length="282" mass="29367">MNRAFWIGVLVSIVTGALVNEFGQVAPRLARRLVRSSARIWAGPDDELAYVYAEEWAAVIEAAPGQLTKLFHALRFFLGAAGRLVARSVGSSRSVLDDVSPPTPMAVAVPVVIMLGTVWGVPAFVLALADGPTVALFGIPLAICALCVQLVIAGGRRAAGARSWLAILSGVVAIGAAVLFPQFTYGNLLNAVVGAASLVVAGCLTISIARSRRIRAGLKTGGTRVRSLMALAPTVGWAVVGNFSDQGRGGSGWIFTVTLVCVAISYLVTEKILQAREEAVSG</sequence>
<accession>A0A919T8Z0</accession>
<keyword evidence="1" id="KW-0812">Transmembrane</keyword>
<evidence type="ECO:0000313" key="2">
    <source>
        <dbReference type="EMBL" id="GIM90642.1"/>
    </source>
</evidence>
<feature type="transmembrane region" description="Helical" evidence="1">
    <location>
        <begin position="250"/>
        <end position="268"/>
    </location>
</feature>
<gene>
    <name evidence="2" type="ORF">Ato02nite_024350</name>
</gene>